<comment type="caution">
    <text evidence="1">The sequence shown here is derived from an EMBL/GenBank/DDBJ whole genome shotgun (WGS) entry which is preliminary data.</text>
</comment>
<evidence type="ECO:0000313" key="2">
    <source>
        <dbReference type="Proteomes" id="UP001161017"/>
    </source>
</evidence>
<proteinExistence type="predicted"/>
<keyword evidence="2" id="KW-1185">Reference proteome</keyword>
<name>A0AA43QTC6_9LECA</name>
<dbReference type="AlphaFoldDB" id="A0AA43QTC6"/>
<dbReference type="Proteomes" id="UP001161017">
    <property type="component" value="Unassembled WGS sequence"/>
</dbReference>
<dbReference type="EMBL" id="JAPUFD010000017">
    <property type="protein sequence ID" value="MDI1492117.1"/>
    <property type="molecule type" value="Genomic_DNA"/>
</dbReference>
<sequence>MLDAGIAVAWDTELRCTMLPHKYANQDFEKKLQQALKKQEGMKNARPDRALGIMRHMLPSESKGQIPSFLYKLLTISREM</sequence>
<organism evidence="1 2">
    <name type="scientific">Ramalina farinacea</name>
    <dbReference type="NCBI Taxonomy" id="258253"/>
    <lineage>
        <taxon>Eukaryota</taxon>
        <taxon>Fungi</taxon>
        <taxon>Dikarya</taxon>
        <taxon>Ascomycota</taxon>
        <taxon>Pezizomycotina</taxon>
        <taxon>Lecanoromycetes</taxon>
        <taxon>OSLEUM clade</taxon>
        <taxon>Lecanoromycetidae</taxon>
        <taxon>Lecanorales</taxon>
        <taxon>Lecanorineae</taxon>
        <taxon>Ramalinaceae</taxon>
        <taxon>Ramalina</taxon>
    </lineage>
</organism>
<accession>A0AA43QTC6</accession>
<gene>
    <name evidence="1" type="ORF">OHK93_003329</name>
</gene>
<reference evidence="1" key="1">
    <citation type="journal article" date="2023" name="Genome Biol. Evol.">
        <title>First Whole Genome Sequence and Flow Cytometry Genome Size Data for the Lichen-Forming Fungus Ramalina farinacea (Ascomycota).</title>
        <authorList>
            <person name="Llewellyn T."/>
            <person name="Mian S."/>
            <person name="Hill R."/>
            <person name="Leitch I.J."/>
            <person name="Gaya E."/>
        </authorList>
    </citation>
    <scope>NUCLEOTIDE SEQUENCE</scope>
    <source>
        <strain evidence="1">LIQ254RAFAR</strain>
    </source>
</reference>
<evidence type="ECO:0000313" key="1">
    <source>
        <dbReference type="EMBL" id="MDI1492117.1"/>
    </source>
</evidence>
<protein>
    <submittedName>
        <fullName evidence="1">Uncharacterized protein</fullName>
    </submittedName>
</protein>